<organism evidence="5 6">
    <name type="scientific">Polyodon spathula</name>
    <name type="common">North American paddlefish</name>
    <name type="synonym">Squalus spathula</name>
    <dbReference type="NCBI Taxonomy" id="7913"/>
    <lineage>
        <taxon>Eukaryota</taxon>
        <taxon>Metazoa</taxon>
        <taxon>Chordata</taxon>
        <taxon>Craniata</taxon>
        <taxon>Vertebrata</taxon>
        <taxon>Euteleostomi</taxon>
        <taxon>Actinopterygii</taxon>
        <taxon>Chondrostei</taxon>
        <taxon>Acipenseriformes</taxon>
        <taxon>Polyodontidae</taxon>
        <taxon>Polyodon</taxon>
    </lineage>
</organism>
<feature type="domain" description="PDZ" evidence="4">
    <location>
        <begin position="1"/>
        <end position="84"/>
    </location>
</feature>
<dbReference type="Proteomes" id="UP001166093">
    <property type="component" value="Unassembled WGS sequence"/>
</dbReference>
<dbReference type="Pfam" id="PF00595">
    <property type="entry name" value="PDZ"/>
    <property type="match status" value="1"/>
</dbReference>
<keyword evidence="3" id="KW-0440">LIM domain</keyword>
<dbReference type="PANTHER" id="PTHR24214:SF1">
    <property type="entry name" value="PDZ AND LIM DOMAIN PROTEIN 2"/>
    <property type="match status" value="1"/>
</dbReference>
<comment type="subcellular location">
    <subcellularLocation>
        <location evidence="1">Cytoplasm</location>
    </subcellularLocation>
</comment>
<dbReference type="PANTHER" id="PTHR24214">
    <property type="entry name" value="PDZ AND LIM DOMAIN PROTEIN ZASP"/>
    <property type="match status" value="1"/>
</dbReference>
<feature type="non-terminal residue" evidence="5">
    <location>
        <position position="109"/>
    </location>
</feature>
<dbReference type="InterPro" id="IPR036034">
    <property type="entry name" value="PDZ_sf"/>
</dbReference>
<dbReference type="Gene3D" id="2.30.42.10">
    <property type="match status" value="1"/>
</dbReference>
<dbReference type="PROSITE" id="PS50106">
    <property type="entry name" value="PDZ"/>
    <property type="match status" value="1"/>
</dbReference>
<keyword evidence="3" id="KW-0862">Zinc</keyword>
<dbReference type="EMBL" id="JAAWVQ010033553">
    <property type="protein sequence ID" value="MBN3273702.1"/>
    <property type="molecule type" value="Genomic_DNA"/>
</dbReference>
<evidence type="ECO:0000256" key="1">
    <source>
        <dbReference type="ARBA" id="ARBA00004496"/>
    </source>
</evidence>
<gene>
    <name evidence="5" type="primary">Pdlim2_3</name>
    <name evidence="5" type="ORF">GTO93_0005647</name>
</gene>
<dbReference type="CDD" id="cd06753">
    <property type="entry name" value="PDZ_PDLIM-like"/>
    <property type="match status" value="1"/>
</dbReference>
<keyword evidence="6" id="KW-1185">Reference proteome</keyword>
<dbReference type="SMART" id="SM00228">
    <property type="entry name" value="PDZ"/>
    <property type="match status" value="1"/>
</dbReference>
<comment type="caution">
    <text evidence="5">The sequence shown here is derived from an EMBL/GenBank/DDBJ whole genome shotgun (WGS) entry which is preliminary data.</text>
</comment>
<sequence>MSLNVNLIGPSPWGFRISGGRDFKKPIAVSKVSAGSKAEVADLRPGDVILEINGQGTADMLNVEAQNKIKTSKAQLLLTVDRQVLFPLSHWSLSPCFQRVFQNSLLGCQ</sequence>
<feature type="non-terminal residue" evidence="5">
    <location>
        <position position="1"/>
    </location>
</feature>
<evidence type="ECO:0000313" key="5">
    <source>
        <dbReference type="EMBL" id="MBN3273702.1"/>
    </source>
</evidence>
<evidence type="ECO:0000256" key="2">
    <source>
        <dbReference type="ARBA" id="ARBA00022490"/>
    </source>
</evidence>
<evidence type="ECO:0000256" key="3">
    <source>
        <dbReference type="ARBA" id="ARBA00023038"/>
    </source>
</evidence>
<accession>A0ABS2XHF1</accession>
<dbReference type="SUPFAM" id="SSF50156">
    <property type="entry name" value="PDZ domain-like"/>
    <property type="match status" value="1"/>
</dbReference>
<keyword evidence="3" id="KW-0479">Metal-binding</keyword>
<evidence type="ECO:0000259" key="4">
    <source>
        <dbReference type="PROSITE" id="PS50106"/>
    </source>
</evidence>
<dbReference type="InterPro" id="IPR001478">
    <property type="entry name" value="PDZ"/>
</dbReference>
<keyword evidence="2" id="KW-0963">Cytoplasm</keyword>
<protein>
    <submittedName>
        <fullName evidence="5">PDLI2 protein</fullName>
    </submittedName>
</protein>
<dbReference type="InterPro" id="IPR050604">
    <property type="entry name" value="PDZ-LIM_domain"/>
</dbReference>
<reference evidence="5" key="1">
    <citation type="journal article" date="2021" name="Cell">
        <title>Tracing the genetic footprints of vertebrate landing in non-teleost ray-finned fishes.</title>
        <authorList>
            <person name="Bi X."/>
            <person name="Wang K."/>
            <person name="Yang L."/>
            <person name="Pan H."/>
            <person name="Jiang H."/>
            <person name="Wei Q."/>
            <person name="Fang M."/>
            <person name="Yu H."/>
            <person name="Zhu C."/>
            <person name="Cai Y."/>
            <person name="He Y."/>
            <person name="Gan X."/>
            <person name="Zeng H."/>
            <person name="Yu D."/>
            <person name="Zhu Y."/>
            <person name="Jiang H."/>
            <person name="Qiu Q."/>
            <person name="Yang H."/>
            <person name="Zhang Y.E."/>
            <person name="Wang W."/>
            <person name="Zhu M."/>
            <person name="He S."/>
            <person name="Zhang G."/>
        </authorList>
    </citation>
    <scope>NUCLEOTIDE SEQUENCE</scope>
    <source>
        <strain evidence="5">Pddl_001</strain>
    </source>
</reference>
<name>A0ABS2XHF1_POLSP</name>
<evidence type="ECO:0000313" key="6">
    <source>
        <dbReference type="Proteomes" id="UP001166093"/>
    </source>
</evidence>
<proteinExistence type="predicted"/>